<feature type="chain" id="PRO_5037240782" evidence="1">
    <location>
        <begin position="25"/>
        <end position="128"/>
    </location>
</feature>
<dbReference type="Pfam" id="PF22633">
    <property type="entry name" value="F5_F8_type_C_2"/>
    <property type="match status" value="1"/>
</dbReference>
<accession>A0A913ZB37</accession>
<dbReference type="SUPFAM" id="SSF49785">
    <property type="entry name" value="Galactose-binding domain-like"/>
    <property type="match status" value="1"/>
</dbReference>
<evidence type="ECO:0000256" key="1">
    <source>
        <dbReference type="SAM" id="SignalP"/>
    </source>
</evidence>
<dbReference type="Proteomes" id="UP000887568">
    <property type="component" value="Unplaced"/>
</dbReference>
<sequence>MASVLRWDLIGVLLLLMEACLLSGAYFTAEQKTDPWWRLDLEDVYCLRNVTIYNRQNNGAEVRAGLNPDRLSNRMIGKVTLQQTTDKTRPIEISVDPVVNARYVSVDLPGTNKILAMCEVEVGEYEDK</sequence>
<dbReference type="GeneID" id="119722270"/>
<evidence type="ECO:0000313" key="3">
    <source>
        <dbReference type="Proteomes" id="UP000887568"/>
    </source>
</evidence>
<organism evidence="2 3">
    <name type="scientific">Patiria miniata</name>
    <name type="common">Bat star</name>
    <name type="synonym">Asterina miniata</name>
    <dbReference type="NCBI Taxonomy" id="46514"/>
    <lineage>
        <taxon>Eukaryota</taxon>
        <taxon>Metazoa</taxon>
        <taxon>Echinodermata</taxon>
        <taxon>Eleutherozoa</taxon>
        <taxon>Asterozoa</taxon>
        <taxon>Asteroidea</taxon>
        <taxon>Valvatacea</taxon>
        <taxon>Valvatida</taxon>
        <taxon>Asterinidae</taxon>
        <taxon>Patiria</taxon>
    </lineage>
</organism>
<keyword evidence="3" id="KW-1185">Reference proteome</keyword>
<dbReference type="AlphaFoldDB" id="A0A913ZB37"/>
<dbReference type="PANTHER" id="PTHR45713:SF6">
    <property type="entry name" value="F5_8 TYPE C DOMAIN-CONTAINING PROTEIN"/>
    <property type="match status" value="1"/>
</dbReference>
<feature type="signal peptide" evidence="1">
    <location>
        <begin position="1"/>
        <end position="24"/>
    </location>
</feature>
<dbReference type="InterPro" id="IPR051941">
    <property type="entry name" value="BG_Antigen-Binding_Lectin"/>
</dbReference>
<evidence type="ECO:0000313" key="2">
    <source>
        <dbReference type="EnsemblMetazoa" id="XP_038048241.1"/>
    </source>
</evidence>
<reference evidence="2" key="1">
    <citation type="submission" date="2022-11" db="UniProtKB">
        <authorList>
            <consortium name="EnsemblMetazoa"/>
        </authorList>
    </citation>
    <scope>IDENTIFICATION</scope>
</reference>
<dbReference type="PANTHER" id="PTHR45713">
    <property type="entry name" value="FTP DOMAIN-CONTAINING PROTEIN"/>
    <property type="match status" value="1"/>
</dbReference>
<protein>
    <submittedName>
        <fullName evidence="2">Uncharacterized protein</fullName>
    </submittedName>
</protein>
<dbReference type="RefSeq" id="XP_038048241.1">
    <property type="nucleotide sequence ID" value="XM_038192313.1"/>
</dbReference>
<proteinExistence type="predicted"/>
<keyword evidence="1" id="KW-0732">Signal</keyword>
<dbReference type="EnsemblMetazoa" id="XM_038192313.1">
    <property type="protein sequence ID" value="XP_038048241.1"/>
    <property type="gene ID" value="LOC119722270"/>
</dbReference>
<name>A0A913ZB37_PATMI</name>
<dbReference type="InterPro" id="IPR008979">
    <property type="entry name" value="Galactose-bd-like_sf"/>
</dbReference>
<dbReference type="OrthoDB" id="547680at2759"/>
<dbReference type="Gene3D" id="2.60.120.260">
    <property type="entry name" value="Galactose-binding domain-like"/>
    <property type="match status" value="1"/>
</dbReference>